<evidence type="ECO:0000313" key="2">
    <source>
        <dbReference type="EMBL" id="KAB8772377.1"/>
    </source>
</evidence>
<keyword evidence="3" id="KW-1185">Reference proteome</keyword>
<gene>
    <name evidence="2" type="ORF">FH972_026666</name>
</gene>
<comment type="caution">
    <text evidence="2">The sequence shown here is derived from an EMBL/GenBank/DDBJ whole genome shotgun (WGS) entry which is preliminary data.</text>
</comment>
<proteinExistence type="predicted"/>
<dbReference type="Proteomes" id="UP000327013">
    <property type="component" value="Unassembled WGS sequence"/>
</dbReference>
<dbReference type="EMBL" id="VIBQ01000102">
    <property type="protein sequence ID" value="KAB8772377.1"/>
    <property type="molecule type" value="Genomic_DNA"/>
</dbReference>
<accession>A0A5N6L4P4</accession>
<feature type="region of interest" description="Disordered" evidence="1">
    <location>
        <begin position="14"/>
        <end position="44"/>
    </location>
</feature>
<sequence>MSLIELIGQAGKRMKADQNDLRNDGQVEWPVRTPVPASSSKNLSPGQIGMMSRAHLAGFSTNHNEAQSNQQTMSPFTDRAIVNVDKAAMSLPATAISFQGLLSFVMLVDMPLALFPCSFRSTVLTCGIHFSSSSLSFSPALRPKGSSAASLRYNAADAYAMTDVPIRMRVLDDNPRYLL</sequence>
<feature type="compositionally biased region" description="Basic and acidic residues" evidence="1">
    <location>
        <begin position="14"/>
        <end position="25"/>
    </location>
</feature>
<protein>
    <submittedName>
        <fullName evidence="2">Uncharacterized protein</fullName>
    </submittedName>
</protein>
<name>A0A5N6L4P4_9ROSI</name>
<reference evidence="2 3" key="1">
    <citation type="submission" date="2019-06" db="EMBL/GenBank/DDBJ databases">
        <title>A chromosomal-level reference genome of Carpinus fangiana (Coryloideae, Betulaceae).</title>
        <authorList>
            <person name="Yang X."/>
            <person name="Wang Z."/>
            <person name="Zhang L."/>
            <person name="Hao G."/>
            <person name="Liu J."/>
            <person name="Yang Y."/>
        </authorList>
    </citation>
    <scope>NUCLEOTIDE SEQUENCE [LARGE SCALE GENOMIC DNA]</scope>
    <source>
        <strain evidence="2">Cfa_2016G</strain>
        <tissue evidence="2">Leaf</tissue>
    </source>
</reference>
<organism evidence="2 3">
    <name type="scientific">Carpinus fangiana</name>
    <dbReference type="NCBI Taxonomy" id="176857"/>
    <lineage>
        <taxon>Eukaryota</taxon>
        <taxon>Viridiplantae</taxon>
        <taxon>Streptophyta</taxon>
        <taxon>Embryophyta</taxon>
        <taxon>Tracheophyta</taxon>
        <taxon>Spermatophyta</taxon>
        <taxon>Magnoliopsida</taxon>
        <taxon>eudicotyledons</taxon>
        <taxon>Gunneridae</taxon>
        <taxon>Pentapetalae</taxon>
        <taxon>rosids</taxon>
        <taxon>fabids</taxon>
        <taxon>Fagales</taxon>
        <taxon>Betulaceae</taxon>
        <taxon>Carpinus</taxon>
    </lineage>
</organism>
<dbReference type="AlphaFoldDB" id="A0A5N6L4P4"/>
<evidence type="ECO:0000313" key="3">
    <source>
        <dbReference type="Proteomes" id="UP000327013"/>
    </source>
</evidence>
<evidence type="ECO:0000256" key="1">
    <source>
        <dbReference type="SAM" id="MobiDB-lite"/>
    </source>
</evidence>